<dbReference type="Proteomes" id="UP000509418">
    <property type="component" value="Chromosome"/>
</dbReference>
<evidence type="ECO:0000313" key="1">
    <source>
        <dbReference type="EMBL" id="QKZ19772.1"/>
    </source>
</evidence>
<dbReference type="EMBL" id="CP056041">
    <property type="protein sequence ID" value="QKZ19772.1"/>
    <property type="molecule type" value="Genomic_DNA"/>
</dbReference>
<evidence type="ECO:0000313" key="2">
    <source>
        <dbReference type="Proteomes" id="UP000509418"/>
    </source>
</evidence>
<proteinExistence type="predicted"/>
<dbReference type="RefSeq" id="WP_176576047.1">
    <property type="nucleotide sequence ID" value="NZ_CBDRGH010000033.1"/>
</dbReference>
<sequence>MSPQDVLLYTVLLPFFPEPQDVANVAEHLVRTMRVPNVEYRTEWDDAGEVRASARDFRRVVFGLVPMGRVVGEAGSEAESAKEGAQLTIDTRVDTFERAIAAVRAAYGHNIPAPVVDWHEGTSAARPDS</sequence>
<accession>A0A7H8T9V1</accession>
<keyword evidence="2" id="KW-1185">Reference proteome</keyword>
<name>A0A7H8T9V1_STRCX</name>
<reference evidence="1 2" key="1">
    <citation type="submission" date="2020-06" db="EMBL/GenBank/DDBJ databases">
        <title>Genome mining for natural products.</title>
        <authorList>
            <person name="Zhang B."/>
            <person name="Shi J."/>
            <person name="Ge H."/>
        </authorList>
    </citation>
    <scope>NUCLEOTIDE SEQUENCE [LARGE SCALE GENOMIC DNA]</scope>
    <source>
        <strain evidence="1 2">NA02069</strain>
    </source>
</reference>
<dbReference type="AlphaFoldDB" id="A0A7H8T9V1"/>
<protein>
    <submittedName>
        <fullName evidence="1">Uncharacterized protein</fullName>
    </submittedName>
</protein>
<organism evidence="1 2">
    <name type="scientific">Streptomyces chartreusis</name>
    <dbReference type="NCBI Taxonomy" id="1969"/>
    <lineage>
        <taxon>Bacteria</taxon>
        <taxon>Bacillati</taxon>
        <taxon>Actinomycetota</taxon>
        <taxon>Actinomycetes</taxon>
        <taxon>Kitasatosporales</taxon>
        <taxon>Streptomycetaceae</taxon>
        <taxon>Streptomyces</taxon>
    </lineage>
</organism>
<gene>
    <name evidence="1" type="ORF">HUT05_21810</name>
</gene>